<evidence type="ECO:0000256" key="2">
    <source>
        <dbReference type="SAM" id="Phobius"/>
    </source>
</evidence>
<reference evidence="4" key="3">
    <citation type="submission" date="2025-09" db="UniProtKB">
        <authorList>
            <consortium name="Ensembl"/>
        </authorList>
    </citation>
    <scope>IDENTIFICATION</scope>
</reference>
<dbReference type="Pfam" id="PF00561">
    <property type="entry name" value="Abhydrolase_1"/>
    <property type="match status" value="1"/>
</dbReference>
<dbReference type="AlphaFoldDB" id="A0A3Q1JW05"/>
<dbReference type="GeneID" id="113170789"/>
<organism evidence="4 5">
    <name type="scientific">Anabas testudineus</name>
    <name type="common">Climbing perch</name>
    <name type="synonym">Anthias testudineus</name>
    <dbReference type="NCBI Taxonomy" id="64144"/>
    <lineage>
        <taxon>Eukaryota</taxon>
        <taxon>Metazoa</taxon>
        <taxon>Chordata</taxon>
        <taxon>Craniata</taxon>
        <taxon>Vertebrata</taxon>
        <taxon>Euteleostomi</taxon>
        <taxon>Actinopterygii</taxon>
        <taxon>Neopterygii</taxon>
        <taxon>Teleostei</taxon>
        <taxon>Neoteleostei</taxon>
        <taxon>Acanthomorphata</taxon>
        <taxon>Anabantaria</taxon>
        <taxon>Anabantiformes</taxon>
        <taxon>Anabantoidei</taxon>
        <taxon>Anabantidae</taxon>
        <taxon>Anabas</taxon>
    </lineage>
</organism>
<dbReference type="OMA" id="VCAYDRV"/>
<reference evidence="4" key="1">
    <citation type="submission" date="2021-04" db="EMBL/GenBank/DDBJ databases">
        <authorList>
            <consortium name="Wellcome Sanger Institute Data Sharing"/>
        </authorList>
    </citation>
    <scope>NUCLEOTIDE SEQUENCE [LARGE SCALE GENOMIC DNA]</scope>
</reference>
<dbReference type="Proteomes" id="UP000265040">
    <property type="component" value="Chromosome 16"/>
</dbReference>
<feature type="region of interest" description="Disordered" evidence="1">
    <location>
        <begin position="1"/>
        <end position="31"/>
    </location>
</feature>
<dbReference type="InterPro" id="IPR000073">
    <property type="entry name" value="AB_hydrolase_1"/>
</dbReference>
<accession>A0A3Q1JW05</accession>
<sequence>MRRKTEAQTSTNERANADKKDPNHRIQSQTEAKGRVSCGSVLMNIGKCLLLIIIIPPFLNYASLQREGQMLLPKDGQIVDVGLGQKMHLLCKGKGRPVVVLDGPAGMSSDIWIHVQESVATLTKVCTYDRMGLGFSKRLMQNETTGTEKVWGMSTTGRMVDDLHRLLQAAGIAKPFILVGSELGALNSRFYSHIHDVQVSDLVLIDPIPEDIFEDDQWKAYWYGKLLPSLQARQFSAATGLSRMLIILGAIEPMIKGENVSEEVIQRQKYLLSNPAHQSSAVDEHYFLNESAAQVRDITKFKPLSSRMSVSVITGDSFDEQIPTHLNQMVEKLQKKFLEESYPSANHIHIKGADWRMIYKKPSAISQHLKRLVNQRQARQQSE</sequence>
<reference evidence="4" key="2">
    <citation type="submission" date="2025-08" db="UniProtKB">
        <authorList>
            <consortium name="Ensembl"/>
        </authorList>
    </citation>
    <scope>IDENTIFICATION</scope>
</reference>
<keyword evidence="2" id="KW-0812">Transmembrane</keyword>
<dbReference type="STRING" id="64144.ENSATEP00000036028"/>
<keyword evidence="2" id="KW-0472">Membrane</keyword>
<feature type="transmembrane region" description="Helical" evidence="2">
    <location>
        <begin position="41"/>
        <end position="59"/>
    </location>
</feature>
<evidence type="ECO:0000259" key="3">
    <source>
        <dbReference type="Pfam" id="PF00561"/>
    </source>
</evidence>
<dbReference type="Gene3D" id="3.40.50.1820">
    <property type="entry name" value="alpha/beta hydrolase"/>
    <property type="match status" value="1"/>
</dbReference>
<dbReference type="Ensembl" id="ENSATET00000036542.3">
    <property type="protein sequence ID" value="ENSATEP00000036028.1"/>
    <property type="gene ID" value="ENSATEG00000024765.3"/>
</dbReference>
<protein>
    <recommendedName>
        <fullName evidence="3">AB hydrolase-1 domain-containing protein</fullName>
    </recommendedName>
</protein>
<keyword evidence="2" id="KW-1133">Transmembrane helix</keyword>
<dbReference type="SUPFAM" id="SSF53474">
    <property type="entry name" value="alpha/beta-Hydrolases"/>
    <property type="match status" value="1"/>
</dbReference>
<feature type="domain" description="AB hydrolase-1" evidence="3">
    <location>
        <begin position="97"/>
        <end position="223"/>
    </location>
</feature>
<feature type="compositionally biased region" description="Basic and acidic residues" evidence="1">
    <location>
        <begin position="15"/>
        <end position="24"/>
    </location>
</feature>
<dbReference type="RefSeq" id="XP_026228826.1">
    <property type="nucleotide sequence ID" value="XM_026373041.1"/>
</dbReference>
<keyword evidence="5" id="KW-1185">Reference proteome</keyword>
<name>A0A3Q1JW05_ANATE</name>
<dbReference type="InParanoid" id="A0A3Q1JW05"/>
<proteinExistence type="predicted"/>
<evidence type="ECO:0000313" key="5">
    <source>
        <dbReference type="Proteomes" id="UP000265040"/>
    </source>
</evidence>
<dbReference type="OrthoDB" id="294702at2759"/>
<evidence type="ECO:0000256" key="1">
    <source>
        <dbReference type="SAM" id="MobiDB-lite"/>
    </source>
</evidence>
<dbReference type="GeneTree" id="ENSGT00390000008074"/>
<dbReference type="InterPro" id="IPR029058">
    <property type="entry name" value="AB_hydrolase_fold"/>
</dbReference>
<evidence type="ECO:0000313" key="4">
    <source>
        <dbReference type="Ensembl" id="ENSATEP00000036028.1"/>
    </source>
</evidence>